<gene>
    <name evidence="5" type="ORF">A3B30_01320</name>
</gene>
<evidence type="ECO:0000313" key="5">
    <source>
        <dbReference type="EMBL" id="OGY91608.1"/>
    </source>
</evidence>
<name>A0A1G2BRA7_9BACT</name>
<dbReference type="InterPro" id="IPR036388">
    <property type="entry name" value="WH-like_DNA-bd_sf"/>
</dbReference>
<evidence type="ECO:0008006" key="7">
    <source>
        <dbReference type="Google" id="ProtNLM"/>
    </source>
</evidence>
<keyword evidence="1" id="KW-0963">Cytoplasm</keyword>
<dbReference type="InterPro" id="IPR036390">
    <property type="entry name" value="WH_DNA-bd_sf"/>
</dbReference>
<reference evidence="5 6" key="1">
    <citation type="journal article" date="2016" name="Nat. Commun.">
        <title>Thousands of microbial genomes shed light on interconnected biogeochemical processes in an aquifer system.</title>
        <authorList>
            <person name="Anantharaman K."/>
            <person name="Brown C.T."/>
            <person name="Hug L.A."/>
            <person name="Sharon I."/>
            <person name="Castelle C.J."/>
            <person name="Probst A.J."/>
            <person name="Thomas B.C."/>
            <person name="Singh A."/>
            <person name="Wilkins M.J."/>
            <person name="Karaoz U."/>
            <person name="Brodie E.L."/>
            <person name="Williams K.H."/>
            <person name="Hubbard S.S."/>
            <person name="Banfield J.F."/>
        </authorList>
    </citation>
    <scope>NUCLEOTIDE SEQUENCE [LARGE SCALE GENOMIC DNA]</scope>
</reference>
<proteinExistence type="predicted"/>
<evidence type="ECO:0000256" key="3">
    <source>
        <dbReference type="ARBA" id="ARBA00022829"/>
    </source>
</evidence>
<dbReference type="GO" id="GO:0051301">
    <property type="term" value="P:cell division"/>
    <property type="evidence" value="ECO:0007669"/>
    <property type="project" value="UniProtKB-KW"/>
</dbReference>
<evidence type="ECO:0000256" key="2">
    <source>
        <dbReference type="ARBA" id="ARBA00022618"/>
    </source>
</evidence>
<keyword evidence="3" id="KW-0159">Chromosome partition</keyword>
<keyword evidence="2" id="KW-0132">Cell division</keyword>
<dbReference type="STRING" id="1798551.A3B30_01320"/>
<evidence type="ECO:0000313" key="6">
    <source>
        <dbReference type="Proteomes" id="UP000178248"/>
    </source>
</evidence>
<organism evidence="5 6">
    <name type="scientific">Candidatus Komeilibacteria bacterium RIFCSPLOWO2_01_FULL_52_15</name>
    <dbReference type="NCBI Taxonomy" id="1798551"/>
    <lineage>
        <taxon>Bacteria</taxon>
        <taxon>Candidatus Komeiliibacteriota</taxon>
    </lineage>
</organism>
<dbReference type="PIRSF" id="PIRSF019345">
    <property type="entry name" value="ScpB"/>
    <property type="match status" value="1"/>
</dbReference>
<dbReference type="GO" id="GO:0051304">
    <property type="term" value="P:chromosome separation"/>
    <property type="evidence" value="ECO:0007669"/>
    <property type="project" value="InterPro"/>
</dbReference>
<dbReference type="Gene3D" id="1.10.10.10">
    <property type="entry name" value="Winged helix-like DNA-binding domain superfamily/Winged helix DNA-binding domain"/>
    <property type="match status" value="2"/>
</dbReference>
<dbReference type="SUPFAM" id="SSF46785">
    <property type="entry name" value="Winged helix' DNA-binding domain"/>
    <property type="match status" value="2"/>
</dbReference>
<dbReference type="EMBL" id="MHKM01000016">
    <property type="protein sequence ID" value="OGY91608.1"/>
    <property type="molecule type" value="Genomic_DNA"/>
</dbReference>
<dbReference type="AlphaFoldDB" id="A0A1G2BRA7"/>
<comment type="caution">
    <text evidence="5">The sequence shown here is derived from an EMBL/GenBank/DDBJ whole genome shotgun (WGS) entry which is preliminary data.</text>
</comment>
<dbReference type="PANTHER" id="PTHR34298">
    <property type="entry name" value="SEGREGATION AND CONDENSATION PROTEIN B"/>
    <property type="match status" value="1"/>
</dbReference>
<protein>
    <recommendedName>
        <fullName evidence="7">SMC-Scp complex subunit ScpB</fullName>
    </recommendedName>
</protein>
<sequence>MSNYVGQIESLLLVAGKPLSFTVLAKLLACSTDEIQEEARELQKRFNEGDSGIHVMVNDGKVQFITNPDHKKLIAEFIKDETTGELTKPSIETLTIIAYRQPVTKQELEQIRGINCSLILRNLLIRGLIEAHEARGGLAVTYSVTMDFLRFLGVNAVSELPEFERLHNHENLKQALAAASEQPAV</sequence>
<accession>A0A1G2BRA7</accession>
<evidence type="ECO:0000256" key="1">
    <source>
        <dbReference type="ARBA" id="ARBA00022490"/>
    </source>
</evidence>
<dbReference type="PANTHER" id="PTHR34298:SF2">
    <property type="entry name" value="SEGREGATION AND CONDENSATION PROTEIN B"/>
    <property type="match status" value="1"/>
</dbReference>
<dbReference type="Proteomes" id="UP000178248">
    <property type="component" value="Unassembled WGS sequence"/>
</dbReference>
<dbReference type="Pfam" id="PF04079">
    <property type="entry name" value="SMC_ScpB"/>
    <property type="match status" value="1"/>
</dbReference>
<evidence type="ECO:0000256" key="4">
    <source>
        <dbReference type="ARBA" id="ARBA00023306"/>
    </source>
</evidence>
<keyword evidence="4" id="KW-0131">Cell cycle</keyword>
<dbReference type="InterPro" id="IPR005234">
    <property type="entry name" value="ScpB_csome_segregation"/>
</dbReference>